<accession>A0A6V7W226</accession>
<protein>
    <submittedName>
        <fullName evidence="2">Uncharacterized protein</fullName>
    </submittedName>
</protein>
<gene>
    <name evidence="2" type="ORF">MENT_LOCUS32559</name>
</gene>
<evidence type="ECO:0000256" key="1">
    <source>
        <dbReference type="SAM" id="MobiDB-lite"/>
    </source>
</evidence>
<proteinExistence type="predicted"/>
<feature type="region of interest" description="Disordered" evidence="1">
    <location>
        <begin position="1"/>
        <end position="27"/>
    </location>
</feature>
<dbReference type="Proteomes" id="UP000580250">
    <property type="component" value="Unassembled WGS sequence"/>
</dbReference>
<feature type="compositionally biased region" description="Basic and acidic residues" evidence="1">
    <location>
        <begin position="17"/>
        <end position="26"/>
    </location>
</feature>
<dbReference type="EMBL" id="CAJEWN010000371">
    <property type="protein sequence ID" value="CAD2180481.1"/>
    <property type="molecule type" value="Genomic_DNA"/>
</dbReference>
<name>A0A6V7W226_MELEN</name>
<sequence length="53" mass="6037">MNQKATPNHDMPSPAKSDPDTSDPKARVATLVNSCQPIRRLQHFWRFNCFGHS</sequence>
<reference evidence="2 3" key="1">
    <citation type="submission" date="2020-08" db="EMBL/GenBank/DDBJ databases">
        <authorList>
            <person name="Koutsovoulos G."/>
            <person name="Danchin GJ E."/>
        </authorList>
    </citation>
    <scope>NUCLEOTIDE SEQUENCE [LARGE SCALE GENOMIC DNA]</scope>
</reference>
<dbReference type="AlphaFoldDB" id="A0A6V7W226"/>
<organism evidence="2 3">
    <name type="scientific">Meloidogyne enterolobii</name>
    <name type="common">Root-knot nematode worm</name>
    <name type="synonym">Meloidogyne mayaguensis</name>
    <dbReference type="NCBI Taxonomy" id="390850"/>
    <lineage>
        <taxon>Eukaryota</taxon>
        <taxon>Metazoa</taxon>
        <taxon>Ecdysozoa</taxon>
        <taxon>Nematoda</taxon>
        <taxon>Chromadorea</taxon>
        <taxon>Rhabditida</taxon>
        <taxon>Tylenchina</taxon>
        <taxon>Tylenchomorpha</taxon>
        <taxon>Tylenchoidea</taxon>
        <taxon>Meloidogynidae</taxon>
        <taxon>Meloidogyninae</taxon>
        <taxon>Meloidogyne</taxon>
    </lineage>
</organism>
<evidence type="ECO:0000313" key="2">
    <source>
        <dbReference type="EMBL" id="CAD2180481.1"/>
    </source>
</evidence>
<comment type="caution">
    <text evidence="2">The sequence shown here is derived from an EMBL/GenBank/DDBJ whole genome shotgun (WGS) entry which is preliminary data.</text>
</comment>
<evidence type="ECO:0000313" key="3">
    <source>
        <dbReference type="Proteomes" id="UP000580250"/>
    </source>
</evidence>